<reference evidence="8" key="1">
    <citation type="journal article" date="2019" name="Int. J. Syst. Evol. Microbiol.">
        <title>The Global Catalogue of Microorganisms (GCM) 10K type strain sequencing project: providing services to taxonomists for standard genome sequencing and annotation.</title>
        <authorList>
            <consortium name="The Broad Institute Genomics Platform"/>
            <consortium name="The Broad Institute Genome Sequencing Center for Infectious Disease"/>
            <person name="Wu L."/>
            <person name="Ma J."/>
        </authorList>
    </citation>
    <scope>NUCLEOTIDE SEQUENCE [LARGE SCALE GENOMIC DNA]</scope>
    <source>
        <strain evidence="8">JCM 16673</strain>
    </source>
</reference>
<comment type="similarity">
    <text evidence="2">Belongs to the autoinducer-2 exporter (AI-2E) (TC 2.A.86) family.</text>
</comment>
<dbReference type="Proteomes" id="UP001501353">
    <property type="component" value="Unassembled WGS sequence"/>
</dbReference>
<feature type="transmembrane region" description="Helical" evidence="6">
    <location>
        <begin position="63"/>
        <end position="85"/>
    </location>
</feature>
<feature type="transmembrane region" description="Helical" evidence="6">
    <location>
        <begin position="228"/>
        <end position="251"/>
    </location>
</feature>
<evidence type="ECO:0000256" key="6">
    <source>
        <dbReference type="SAM" id="Phobius"/>
    </source>
</evidence>
<dbReference type="Pfam" id="PF01594">
    <property type="entry name" value="AI-2E_transport"/>
    <property type="match status" value="1"/>
</dbReference>
<protein>
    <submittedName>
        <fullName evidence="7">AI-2E family transporter</fullName>
    </submittedName>
</protein>
<comment type="subcellular location">
    <subcellularLocation>
        <location evidence="1">Membrane</location>
        <topology evidence="1">Multi-pass membrane protein</topology>
    </subcellularLocation>
</comment>
<dbReference type="PANTHER" id="PTHR21716">
    <property type="entry name" value="TRANSMEMBRANE PROTEIN"/>
    <property type="match status" value="1"/>
</dbReference>
<evidence type="ECO:0000256" key="2">
    <source>
        <dbReference type="ARBA" id="ARBA00009773"/>
    </source>
</evidence>
<dbReference type="PANTHER" id="PTHR21716:SF4">
    <property type="entry name" value="TRANSMEMBRANE PROTEIN 245"/>
    <property type="match status" value="1"/>
</dbReference>
<evidence type="ECO:0000256" key="5">
    <source>
        <dbReference type="ARBA" id="ARBA00023136"/>
    </source>
</evidence>
<dbReference type="RefSeq" id="WP_344762255.1">
    <property type="nucleotide sequence ID" value="NZ_BAAAZE010000005.1"/>
</dbReference>
<dbReference type="InterPro" id="IPR002549">
    <property type="entry name" value="AI-2E-like"/>
</dbReference>
<feature type="transmembrane region" description="Helical" evidence="6">
    <location>
        <begin position="147"/>
        <end position="173"/>
    </location>
</feature>
<sequence>MTHSELNQKAFLLLLAIVTVAFGWILVPFIGAVFWGAVLALLFAPLNRRLLDRFGQRQTLAALATLMIVLFIVILPLSLIGISLIQEGALVVQKIRSGTLDFGAYFQQVVNVLPTWLVSLLSRFGLDNFNEMQTTLSTALRQGSQTIATQVLSITQNTFDFVVGFGLMLYLLFFLTRDGAALSARIKHAIPLEREQKKQLFAKFTTVIRATVKGNIAVAASQGALGGMMFAFLGIQGAVLWGVLMAVLSLLPAIGAALIWGPVALYFLLTGAIWQGITLVAFGVLVIGLVDNILRPLLVGKDTQMPDYVVLISTVGGISVFGLSGFVIGPAIAAMFMAAWTLFSREKDLTKG</sequence>
<evidence type="ECO:0000313" key="7">
    <source>
        <dbReference type="EMBL" id="GAA4017366.1"/>
    </source>
</evidence>
<dbReference type="EMBL" id="BAAAZE010000005">
    <property type="protein sequence ID" value="GAA4017366.1"/>
    <property type="molecule type" value="Genomic_DNA"/>
</dbReference>
<evidence type="ECO:0000313" key="8">
    <source>
        <dbReference type="Proteomes" id="UP001501353"/>
    </source>
</evidence>
<evidence type="ECO:0000256" key="4">
    <source>
        <dbReference type="ARBA" id="ARBA00022989"/>
    </source>
</evidence>
<accession>A0ABP7SW45</accession>
<gene>
    <name evidence="7" type="ORF">GCM10022212_11140</name>
</gene>
<feature type="transmembrane region" description="Helical" evidence="6">
    <location>
        <begin position="12"/>
        <end position="43"/>
    </location>
</feature>
<feature type="transmembrane region" description="Helical" evidence="6">
    <location>
        <begin position="310"/>
        <end position="343"/>
    </location>
</feature>
<proteinExistence type="inferred from homology"/>
<evidence type="ECO:0000256" key="3">
    <source>
        <dbReference type="ARBA" id="ARBA00022692"/>
    </source>
</evidence>
<feature type="transmembrane region" description="Helical" evidence="6">
    <location>
        <begin position="263"/>
        <end position="290"/>
    </location>
</feature>
<keyword evidence="3 6" id="KW-0812">Transmembrane</keyword>
<keyword evidence="8" id="KW-1185">Reference proteome</keyword>
<evidence type="ECO:0000256" key="1">
    <source>
        <dbReference type="ARBA" id="ARBA00004141"/>
    </source>
</evidence>
<name>A0ABP7SW45_9BURK</name>
<comment type="caution">
    <text evidence="7">The sequence shown here is derived from an EMBL/GenBank/DDBJ whole genome shotgun (WGS) entry which is preliminary data.</text>
</comment>
<keyword evidence="4 6" id="KW-1133">Transmembrane helix</keyword>
<keyword evidence="5 6" id="KW-0472">Membrane</keyword>
<organism evidence="7 8">
    <name type="scientific">Actimicrobium antarcticum</name>
    <dbReference type="NCBI Taxonomy" id="1051899"/>
    <lineage>
        <taxon>Bacteria</taxon>
        <taxon>Pseudomonadati</taxon>
        <taxon>Pseudomonadota</taxon>
        <taxon>Betaproteobacteria</taxon>
        <taxon>Burkholderiales</taxon>
        <taxon>Oxalobacteraceae</taxon>
        <taxon>Actimicrobium</taxon>
    </lineage>
</organism>